<gene>
    <name evidence="2" type="ORF">GCM10011425_19660</name>
</gene>
<reference evidence="2" key="2">
    <citation type="submission" date="2020-09" db="EMBL/GenBank/DDBJ databases">
        <authorList>
            <person name="Sun Q."/>
            <person name="Sedlacek I."/>
        </authorList>
    </citation>
    <scope>NUCLEOTIDE SEQUENCE</scope>
    <source>
        <strain evidence="2">CCM 8711</strain>
    </source>
</reference>
<protein>
    <recommendedName>
        <fullName evidence="1">Glycosyltransferase 2-like domain-containing protein</fullName>
    </recommendedName>
</protein>
<comment type="caution">
    <text evidence="2">The sequence shown here is derived from an EMBL/GenBank/DDBJ whole genome shotgun (WGS) entry which is preliminary data.</text>
</comment>
<evidence type="ECO:0000313" key="2">
    <source>
        <dbReference type="EMBL" id="GGI50754.1"/>
    </source>
</evidence>
<dbReference type="Proteomes" id="UP000662074">
    <property type="component" value="Unassembled WGS sequence"/>
</dbReference>
<dbReference type="Pfam" id="PF00535">
    <property type="entry name" value="Glycos_transf_2"/>
    <property type="match status" value="1"/>
</dbReference>
<dbReference type="AlphaFoldDB" id="A0A917J8S2"/>
<proteinExistence type="predicted"/>
<accession>A0A917J8S2</accession>
<feature type="domain" description="Glycosyltransferase 2-like" evidence="1">
    <location>
        <begin position="2"/>
        <end position="151"/>
    </location>
</feature>
<dbReference type="InterPro" id="IPR001173">
    <property type="entry name" value="Glyco_trans_2-like"/>
</dbReference>
<name>A0A917J8S2_9SPHI</name>
<organism evidence="2 3">
    <name type="scientific">Mucilaginibacter galii</name>
    <dbReference type="NCBI Taxonomy" id="2005073"/>
    <lineage>
        <taxon>Bacteria</taxon>
        <taxon>Pseudomonadati</taxon>
        <taxon>Bacteroidota</taxon>
        <taxon>Sphingobacteriia</taxon>
        <taxon>Sphingobacteriales</taxon>
        <taxon>Sphingobacteriaceae</taxon>
        <taxon>Mucilaginibacter</taxon>
    </lineage>
</organism>
<dbReference type="InterPro" id="IPR029044">
    <property type="entry name" value="Nucleotide-diphossugar_trans"/>
</dbReference>
<dbReference type="SUPFAM" id="SSF53448">
    <property type="entry name" value="Nucleotide-diphospho-sugar transferases"/>
    <property type="match status" value="1"/>
</dbReference>
<dbReference type="Gene3D" id="3.90.550.10">
    <property type="entry name" value="Spore Coat Polysaccharide Biosynthesis Protein SpsA, Chain A"/>
    <property type="match status" value="1"/>
</dbReference>
<evidence type="ECO:0000259" key="1">
    <source>
        <dbReference type="Pfam" id="PF00535"/>
    </source>
</evidence>
<reference evidence="2" key="1">
    <citation type="journal article" date="2014" name="Int. J. Syst. Evol. Microbiol.">
        <title>Complete genome sequence of Corynebacterium casei LMG S-19264T (=DSM 44701T), isolated from a smear-ripened cheese.</title>
        <authorList>
            <consortium name="US DOE Joint Genome Institute (JGI-PGF)"/>
            <person name="Walter F."/>
            <person name="Albersmeier A."/>
            <person name="Kalinowski J."/>
            <person name="Ruckert C."/>
        </authorList>
    </citation>
    <scope>NUCLEOTIDE SEQUENCE</scope>
    <source>
        <strain evidence="2">CCM 8711</strain>
    </source>
</reference>
<sequence>MVIVPVKNEEDGLILTLNALRLQVDANGEQLDESVYEVLLLVNNSTDQTHHLATQYQRSFPEFKLHVAVIELQKTDAHVGMVRRLLMDEAYERFKSIGKPEGIIVSTDGDSQVDQHWVHYILKEISQGNDVVGGRILPKNTPQLSKIHHLRDVSYRYHLSRLESILDPCMADPWPRHFQCYGPSLAVTCAIYDKAGRIPPIPYLEDEEFRKALYRIDAKVRKSPKVKVYTSARLAGKVEFGFSVQLQQWGNMTLENQQQHVEPLSALIKKTTLKGELRKMWRSRHDAADHRLQLLNVSKKLLLDDAWLKGKFYACQYFGELWELVETELEQGKWRKQNALQPISEVIKTFRKYFSELPIAS</sequence>
<dbReference type="EMBL" id="BMDO01000004">
    <property type="protein sequence ID" value="GGI50754.1"/>
    <property type="molecule type" value="Genomic_DNA"/>
</dbReference>
<evidence type="ECO:0000313" key="3">
    <source>
        <dbReference type="Proteomes" id="UP000662074"/>
    </source>
</evidence>
<keyword evidence="3" id="KW-1185">Reference proteome</keyword>